<organism evidence="1 2">
    <name type="scientific">Pseudonocardia adelaidensis</name>
    <dbReference type="NCBI Taxonomy" id="648754"/>
    <lineage>
        <taxon>Bacteria</taxon>
        <taxon>Bacillati</taxon>
        <taxon>Actinomycetota</taxon>
        <taxon>Actinomycetes</taxon>
        <taxon>Pseudonocardiales</taxon>
        <taxon>Pseudonocardiaceae</taxon>
        <taxon>Pseudonocardia</taxon>
    </lineage>
</organism>
<gene>
    <name evidence="1" type="ORF">GCM10023320_49680</name>
</gene>
<accession>A0ABP9NNY5</accession>
<evidence type="ECO:0000313" key="1">
    <source>
        <dbReference type="EMBL" id="GAA5129352.1"/>
    </source>
</evidence>
<name>A0ABP9NNY5_9PSEU</name>
<reference evidence="2" key="1">
    <citation type="journal article" date="2019" name="Int. J. Syst. Evol. Microbiol.">
        <title>The Global Catalogue of Microorganisms (GCM) 10K type strain sequencing project: providing services to taxonomists for standard genome sequencing and annotation.</title>
        <authorList>
            <consortium name="The Broad Institute Genomics Platform"/>
            <consortium name="The Broad Institute Genome Sequencing Center for Infectious Disease"/>
            <person name="Wu L."/>
            <person name="Ma J."/>
        </authorList>
    </citation>
    <scope>NUCLEOTIDE SEQUENCE [LARGE SCALE GENOMIC DNA]</scope>
    <source>
        <strain evidence="2">JCM 18302</strain>
    </source>
</reference>
<comment type="caution">
    <text evidence="1">The sequence shown here is derived from an EMBL/GenBank/DDBJ whole genome shotgun (WGS) entry which is preliminary data.</text>
</comment>
<sequence length="65" mass="7403">MSYSVGFTLPEHIVNELDLVPEQAWQPAGRTAEGKTIPEIRRCPKRYVARELYRTLTATMTPNQA</sequence>
<proteinExistence type="predicted"/>
<evidence type="ECO:0000313" key="2">
    <source>
        <dbReference type="Proteomes" id="UP001500804"/>
    </source>
</evidence>
<dbReference type="RefSeq" id="WP_345607716.1">
    <property type="nucleotide sequence ID" value="NZ_BAABJO010000020.1"/>
</dbReference>
<dbReference type="EMBL" id="BAABJO010000020">
    <property type="protein sequence ID" value="GAA5129352.1"/>
    <property type="molecule type" value="Genomic_DNA"/>
</dbReference>
<protein>
    <submittedName>
        <fullName evidence="1">Uncharacterized protein</fullName>
    </submittedName>
</protein>
<keyword evidence="2" id="KW-1185">Reference proteome</keyword>
<dbReference type="Proteomes" id="UP001500804">
    <property type="component" value="Unassembled WGS sequence"/>
</dbReference>